<dbReference type="Proteomes" id="UP000230842">
    <property type="component" value="Unassembled WGS sequence"/>
</dbReference>
<evidence type="ECO:0000313" key="2">
    <source>
        <dbReference type="Proteomes" id="UP000230842"/>
    </source>
</evidence>
<dbReference type="Pfam" id="PF13738">
    <property type="entry name" value="Pyr_redox_3"/>
    <property type="match status" value="1"/>
</dbReference>
<keyword evidence="2" id="KW-1185">Reference proteome</keyword>
<dbReference type="PANTHER" id="PTHR42877">
    <property type="entry name" value="L-ORNITHINE N(5)-MONOOXYGENASE-RELATED"/>
    <property type="match status" value="1"/>
</dbReference>
<dbReference type="PANTHER" id="PTHR42877:SF4">
    <property type="entry name" value="FAD_NAD(P)-BINDING DOMAIN-CONTAINING PROTEIN-RELATED"/>
    <property type="match status" value="1"/>
</dbReference>
<evidence type="ECO:0000313" key="1">
    <source>
        <dbReference type="EMBL" id="PJJ56586.1"/>
    </source>
</evidence>
<organism evidence="1 2">
    <name type="scientific">Mumia flava</name>
    <dbReference type="NCBI Taxonomy" id="1348852"/>
    <lineage>
        <taxon>Bacteria</taxon>
        <taxon>Bacillati</taxon>
        <taxon>Actinomycetota</taxon>
        <taxon>Actinomycetes</taxon>
        <taxon>Propionibacteriales</taxon>
        <taxon>Nocardioidaceae</taxon>
        <taxon>Mumia</taxon>
    </lineage>
</organism>
<sequence length="492" mass="54046">MGPRLPRAIVVGAGLGGLGAAAELRRRGIGDITVLERAEDVGGVWRDNHYPGAACDVPSSLYSWSWSPNPGWTRRYARQPEILDYVRREARRSGLLDLVRTGARVTSARWDESAATWTVEVAGGRSYEAELLVMAQGQLSEPVVPPVPGADRFAGPAFHSARWDHEVDLAGRRVAVIGTGASAIQFVPRIVDAVGAMTVFQRTAPYVVPKLDRRYTALHRRAYGRFPSTQRFGRRLTWALSEQLNRAMTERGPLVGALETVWRLQLRAQVRDPALRARLVPDFPLGCKRLLFSNDWYPALTRDHVDVVTDDLVGVERDGVRTADGRLHRADVLIWGTGFAATRFLADVDVVGRDGARIHDVWRDGARAHLGMTVPGFPNLFLVYGPNTNLGGSSIITMMEAQARAIGRAAAALGAGRRALEVRADVADAYDVEIQDRLRDSVWAGCTSWYRERGGRISTNWPGLVREYVDRAAELALADFVPETSAPAGGDR</sequence>
<accession>A0A0B2BPG7</accession>
<name>A0A0B2BPG7_9ACTN</name>
<dbReference type="AlphaFoldDB" id="A0A0B2BPG7"/>
<dbReference type="EMBL" id="PGEZ01000001">
    <property type="protein sequence ID" value="PJJ56586.1"/>
    <property type="molecule type" value="Genomic_DNA"/>
</dbReference>
<dbReference type="Gene3D" id="3.50.50.60">
    <property type="entry name" value="FAD/NAD(P)-binding domain"/>
    <property type="match status" value="3"/>
</dbReference>
<proteinExistence type="predicted"/>
<gene>
    <name evidence="1" type="ORF">CLV56_0795</name>
</gene>
<dbReference type="PRINTS" id="PR00419">
    <property type="entry name" value="ADXRDTASE"/>
</dbReference>
<protein>
    <submittedName>
        <fullName evidence="1">Cation diffusion facilitator CzcD-associated flavoprotein CzcO</fullName>
    </submittedName>
</protein>
<dbReference type="RefSeq" id="WP_039345727.1">
    <property type="nucleotide sequence ID" value="NZ_PGEZ01000001.1"/>
</dbReference>
<dbReference type="OrthoDB" id="5168853at2"/>
<comment type="caution">
    <text evidence="1">The sequence shown here is derived from an EMBL/GenBank/DDBJ whole genome shotgun (WGS) entry which is preliminary data.</text>
</comment>
<reference evidence="1 2" key="1">
    <citation type="submission" date="2017-11" db="EMBL/GenBank/DDBJ databases">
        <title>Genomic Encyclopedia of Archaeal and Bacterial Type Strains, Phase II (KMG-II): From Individual Species to Whole Genera.</title>
        <authorList>
            <person name="Goeker M."/>
        </authorList>
    </citation>
    <scope>NUCLEOTIDE SEQUENCE [LARGE SCALE GENOMIC DNA]</scope>
    <source>
        <strain evidence="1 2">DSM 27763</strain>
    </source>
</reference>
<dbReference type="InterPro" id="IPR036188">
    <property type="entry name" value="FAD/NAD-bd_sf"/>
</dbReference>
<dbReference type="InterPro" id="IPR051209">
    <property type="entry name" value="FAD-bind_Monooxygenase_sf"/>
</dbReference>
<dbReference type="SUPFAM" id="SSF51905">
    <property type="entry name" value="FAD/NAD(P)-binding domain"/>
    <property type="match status" value="1"/>
</dbReference>